<dbReference type="Proteomes" id="UP001141552">
    <property type="component" value="Unassembled WGS sequence"/>
</dbReference>
<evidence type="ECO:0000313" key="3">
    <source>
        <dbReference type="Proteomes" id="UP001141552"/>
    </source>
</evidence>
<feature type="compositionally biased region" description="Basic and acidic residues" evidence="1">
    <location>
        <begin position="27"/>
        <end position="36"/>
    </location>
</feature>
<keyword evidence="3" id="KW-1185">Reference proteome</keyword>
<proteinExistence type="predicted"/>
<comment type="caution">
    <text evidence="2">The sequence shown here is derived from an EMBL/GenBank/DDBJ whole genome shotgun (WGS) entry which is preliminary data.</text>
</comment>
<evidence type="ECO:0000313" key="2">
    <source>
        <dbReference type="EMBL" id="KAJ4835998.1"/>
    </source>
</evidence>
<dbReference type="AlphaFoldDB" id="A0A9Q0FQQ1"/>
<evidence type="ECO:0000256" key="1">
    <source>
        <dbReference type="SAM" id="MobiDB-lite"/>
    </source>
</evidence>
<feature type="compositionally biased region" description="Low complexity" evidence="1">
    <location>
        <begin position="8"/>
        <end position="23"/>
    </location>
</feature>
<organism evidence="2 3">
    <name type="scientific">Turnera subulata</name>
    <dbReference type="NCBI Taxonomy" id="218843"/>
    <lineage>
        <taxon>Eukaryota</taxon>
        <taxon>Viridiplantae</taxon>
        <taxon>Streptophyta</taxon>
        <taxon>Embryophyta</taxon>
        <taxon>Tracheophyta</taxon>
        <taxon>Spermatophyta</taxon>
        <taxon>Magnoliopsida</taxon>
        <taxon>eudicotyledons</taxon>
        <taxon>Gunneridae</taxon>
        <taxon>Pentapetalae</taxon>
        <taxon>rosids</taxon>
        <taxon>fabids</taxon>
        <taxon>Malpighiales</taxon>
        <taxon>Passifloraceae</taxon>
        <taxon>Turnera</taxon>
    </lineage>
</organism>
<feature type="region of interest" description="Disordered" evidence="1">
    <location>
        <begin position="1"/>
        <end position="67"/>
    </location>
</feature>
<reference evidence="2" key="1">
    <citation type="submission" date="2022-02" db="EMBL/GenBank/DDBJ databases">
        <authorList>
            <person name="Henning P.M."/>
            <person name="McCubbin A.G."/>
            <person name="Shore J.S."/>
        </authorList>
    </citation>
    <scope>NUCLEOTIDE SEQUENCE</scope>
    <source>
        <strain evidence="2">F60SS</strain>
        <tissue evidence="2">Leaves</tissue>
    </source>
</reference>
<name>A0A9Q0FQQ1_9ROSI</name>
<reference evidence="2" key="2">
    <citation type="journal article" date="2023" name="Plants (Basel)">
        <title>Annotation of the Turnera subulata (Passifloraceae) Draft Genome Reveals the S-Locus Evolved after the Divergence of Turneroideae from Passifloroideae in a Stepwise Manner.</title>
        <authorList>
            <person name="Henning P.M."/>
            <person name="Roalson E.H."/>
            <person name="Mir W."/>
            <person name="McCubbin A.G."/>
            <person name="Shore J.S."/>
        </authorList>
    </citation>
    <scope>NUCLEOTIDE SEQUENCE</scope>
    <source>
        <strain evidence="2">F60SS</strain>
    </source>
</reference>
<accession>A0A9Q0FQQ1</accession>
<feature type="compositionally biased region" description="Acidic residues" evidence="1">
    <location>
        <begin position="37"/>
        <end position="52"/>
    </location>
</feature>
<dbReference type="EMBL" id="JAKUCV010004248">
    <property type="protein sequence ID" value="KAJ4835998.1"/>
    <property type="molecule type" value="Genomic_DNA"/>
</dbReference>
<gene>
    <name evidence="2" type="ORF">Tsubulata_031925</name>
</gene>
<sequence>MKFFAYLSKRSGSPSSTKSVVSFDSDDTVKYDHEQKEADDDDQGSVELEDWEIPSFSESGDDGEDKKIESKLKKGSLRVMAPVNRQKEENKQFQELLSFWRNKEKEDQNLRGRSWHW</sequence>
<protein>
    <submittedName>
        <fullName evidence="2">Uncharacterized protein</fullName>
    </submittedName>
</protein>